<organism evidence="5">
    <name type="scientific">Zea mays</name>
    <name type="common">Maize</name>
    <dbReference type="NCBI Taxonomy" id="4577"/>
    <lineage>
        <taxon>Eukaryota</taxon>
        <taxon>Viridiplantae</taxon>
        <taxon>Streptophyta</taxon>
        <taxon>Embryophyta</taxon>
        <taxon>Tracheophyta</taxon>
        <taxon>Spermatophyta</taxon>
        <taxon>Magnoliopsida</taxon>
        <taxon>Liliopsida</taxon>
        <taxon>Poales</taxon>
        <taxon>Poaceae</taxon>
        <taxon>PACMAD clade</taxon>
        <taxon>Panicoideae</taxon>
        <taxon>Andropogonodae</taxon>
        <taxon>Andropogoneae</taxon>
        <taxon>Tripsacinae</taxon>
        <taxon>Zea</taxon>
    </lineage>
</organism>
<comment type="subcellular location">
    <subcellularLocation>
        <location evidence="1">Membrane</location>
    </subcellularLocation>
    <subcellularLocation>
        <location evidence="4">Mitochondrion inner membrane</location>
    </subcellularLocation>
</comment>
<dbReference type="GO" id="GO:0005743">
    <property type="term" value="C:mitochondrial inner membrane"/>
    <property type="evidence" value="ECO:0007669"/>
    <property type="project" value="UniProtKB-SubCell"/>
</dbReference>
<evidence type="ECO:0000256" key="4">
    <source>
        <dbReference type="RuleBase" id="RU366048"/>
    </source>
</evidence>
<name>A0A1D6HX01_MAIZE</name>
<keyword evidence="4" id="KW-0496">Mitochondrion</keyword>
<dbReference type="EMBL" id="CM007650">
    <property type="protein sequence ID" value="ONM52746.1"/>
    <property type="molecule type" value="Genomic_DNA"/>
</dbReference>
<reference evidence="5" key="1">
    <citation type="submission" date="2015-12" db="EMBL/GenBank/DDBJ databases">
        <title>Update maize B73 reference genome by single molecule sequencing technologies.</title>
        <authorList>
            <consortium name="Maize Genome Sequencing Project"/>
            <person name="Ware D."/>
        </authorList>
    </citation>
    <scope>NUCLEOTIDE SEQUENCE [LARGE SCALE GENOMIC DNA]</scope>
    <source>
        <tissue evidence="5">Seedling</tissue>
    </source>
</reference>
<evidence type="ECO:0000256" key="1">
    <source>
        <dbReference type="ARBA" id="ARBA00004370"/>
    </source>
</evidence>
<evidence type="ECO:0000256" key="3">
    <source>
        <dbReference type="ARBA" id="ARBA00023136"/>
    </source>
</evidence>
<keyword evidence="3" id="KW-0472">Membrane</keyword>
<comment type="similarity">
    <text evidence="2 4">Belongs to the prohibitin family.</text>
</comment>
<dbReference type="InterPro" id="IPR000163">
    <property type="entry name" value="Prohibitin"/>
</dbReference>
<protein>
    <recommendedName>
        <fullName evidence="4">Prohibitin</fullName>
    </recommendedName>
</protein>
<dbReference type="PANTHER" id="PTHR23222">
    <property type="entry name" value="PROHIBITIN"/>
    <property type="match status" value="1"/>
</dbReference>
<dbReference type="STRING" id="4577.A0A1D6HX01"/>
<keyword evidence="4" id="KW-0999">Mitochondrion inner membrane</keyword>
<dbReference type="AlphaFoldDB" id="A0A1D6HX01"/>
<dbReference type="PRINTS" id="PR00679">
    <property type="entry name" value="PROHIBITIN"/>
</dbReference>
<dbReference type="InParanoid" id="A0A1D6HX01"/>
<evidence type="ECO:0000313" key="5">
    <source>
        <dbReference type="EMBL" id="ONM52746.1"/>
    </source>
</evidence>
<evidence type="ECO:0000256" key="2">
    <source>
        <dbReference type="ARBA" id="ARBA00009658"/>
    </source>
</evidence>
<dbReference type="PANTHER" id="PTHR23222:SF1">
    <property type="entry name" value="PROHIBITIN-2"/>
    <property type="match status" value="1"/>
</dbReference>
<accession>A0A1D6HX01</accession>
<proteinExistence type="inferred from homology"/>
<dbReference type="SMR" id="A0A1D6HX01"/>
<sequence length="93" mass="10413">MPLKPSRLLHKKQAERAKFIVEKAEQDKRSAIIRAQLIGQAIANNPAFLALRQIEAAREISHAISASANKVFLDSNDLLLNLQQLNVSSRQKK</sequence>
<gene>
    <name evidence="5" type="ORF">ZEAMMB73_Zm00001d019341</name>
</gene>